<dbReference type="PANTHER" id="PTHR11071:SF561">
    <property type="entry name" value="PEPTIDYL-PROLYL CIS-TRANS ISOMERASE D-RELATED"/>
    <property type="match status" value="1"/>
</dbReference>
<evidence type="ECO:0000259" key="1">
    <source>
        <dbReference type="PROSITE" id="PS50072"/>
    </source>
</evidence>
<dbReference type="InterPro" id="IPR029000">
    <property type="entry name" value="Cyclophilin-like_dom_sf"/>
</dbReference>
<dbReference type="PANTHER" id="PTHR11071">
    <property type="entry name" value="PEPTIDYL-PROLYL CIS-TRANS ISOMERASE"/>
    <property type="match status" value="1"/>
</dbReference>
<dbReference type="GO" id="GO:0016018">
    <property type="term" value="F:cyclosporin A binding"/>
    <property type="evidence" value="ECO:0007669"/>
    <property type="project" value="TreeGrafter"/>
</dbReference>
<feature type="domain" description="PPIase cyclophilin-type" evidence="1">
    <location>
        <begin position="1"/>
        <end position="106"/>
    </location>
</feature>
<accession>A0A6V2M0H3</accession>
<dbReference type="GO" id="GO:0003755">
    <property type="term" value="F:peptidyl-prolyl cis-trans isomerase activity"/>
    <property type="evidence" value="ECO:0007669"/>
    <property type="project" value="InterPro"/>
</dbReference>
<dbReference type="GO" id="GO:0006457">
    <property type="term" value="P:protein folding"/>
    <property type="evidence" value="ECO:0007669"/>
    <property type="project" value="TreeGrafter"/>
</dbReference>
<gene>
    <name evidence="2" type="ORF">EHUX00137_LOCUS4341</name>
</gene>
<organism evidence="2">
    <name type="scientific">Emiliania huxleyi</name>
    <name type="common">Coccolithophore</name>
    <name type="synonym">Pontosphaera huxleyi</name>
    <dbReference type="NCBI Taxonomy" id="2903"/>
    <lineage>
        <taxon>Eukaryota</taxon>
        <taxon>Haptista</taxon>
        <taxon>Haptophyta</taxon>
        <taxon>Prymnesiophyceae</taxon>
        <taxon>Isochrysidales</taxon>
        <taxon>Noelaerhabdaceae</taxon>
        <taxon>Emiliania</taxon>
    </lineage>
</organism>
<name>A0A6V2M0H3_EMIHU</name>
<dbReference type="PROSITE" id="PS50072">
    <property type="entry name" value="CSA_PPIASE_2"/>
    <property type="match status" value="1"/>
</dbReference>
<reference evidence="2" key="1">
    <citation type="submission" date="2021-01" db="EMBL/GenBank/DDBJ databases">
        <authorList>
            <person name="Corre E."/>
            <person name="Pelletier E."/>
            <person name="Niang G."/>
            <person name="Scheremetjew M."/>
            <person name="Finn R."/>
            <person name="Kale V."/>
            <person name="Holt S."/>
            <person name="Cochrane G."/>
            <person name="Meng A."/>
            <person name="Brown T."/>
            <person name="Cohen L."/>
        </authorList>
    </citation>
    <scope>NUCLEOTIDE SEQUENCE</scope>
    <source>
        <strain evidence="2">379</strain>
    </source>
</reference>
<protein>
    <recommendedName>
        <fullName evidence="1">PPIase cyclophilin-type domain-containing protein</fullName>
    </recommendedName>
</protein>
<evidence type="ECO:0000313" key="2">
    <source>
        <dbReference type="EMBL" id="CAE0528298.1"/>
    </source>
</evidence>
<dbReference type="EMBL" id="HBIR01006336">
    <property type="protein sequence ID" value="CAE0528298.1"/>
    <property type="molecule type" value="Transcribed_RNA"/>
</dbReference>
<dbReference type="GO" id="GO:0005737">
    <property type="term" value="C:cytoplasm"/>
    <property type="evidence" value="ECO:0007669"/>
    <property type="project" value="TreeGrafter"/>
</dbReference>
<dbReference type="Gene3D" id="2.40.100.10">
    <property type="entry name" value="Cyclophilin-like"/>
    <property type="match status" value="1"/>
</dbReference>
<proteinExistence type="predicted"/>
<sequence>MANAGPNTNKCLRLPPTRTRTHARARARARSTLMHTRPAPRGATCIRSQFFITFKATPHLNGKHVVFGQVEGVPASGSHPVLAKLEAVGSRGGRPSAEVKVEVCGILPNAHSHEL</sequence>
<dbReference type="SUPFAM" id="SSF50891">
    <property type="entry name" value="Cyclophilin-like"/>
    <property type="match status" value="1"/>
</dbReference>
<dbReference type="Pfam" id="PF00160">
    <property type="entry name" value="Pro_isomerase"/>
    <property type="match status" value="1"/>
</dbReference>
<dbReference type="InterPro" id="IPR002130">
    <property type="entry name" value="Cyclophilin-type_PPIase_dom"/>
</dbReference>
<dbReference type="AlphaFoldDB" id="A0A6V2M0H3"/>